<reference evidence="1 2" key="1">
    <citation type="submission" date="2018-06" db="EMBL/GenBank/DDBJ databases">
        <title>Comparative genomics reveals the genomic features of Rhizophagus irregularis, R. cerebriforme, R. diaphanum and Gigaspora rosea, and their symbiotic lifestyle signature.</title>
        <authorList>
            <person name="Morin E."/>
            <person name="San Clemente H."/>
            <person name="Chen E.C.H."/>
            <person name="De La Providencia I."/>
            <person name="Hainaut M."/>
            <person name="Kuo A."/>
            <person name="Kohler A."/>
            <person name="Murat C."/>
            <person name="Tang N."/>
            <person name="Roy S."/>
            <person name="Loubradou J."/>
            <person name="Henrissat B."/>
            <person name="Grigoriev I.V."/>
            <person name="Corradi N."/>
            <person name="Roux C."/>
            <person name="Martin F.M."/>
        </authorList>
    </citation>
    <scope>NUCLEOTIDE SEQUENCE [LARGE SCALE GENOMIC DNA]</scope>
    <source>
        <strain evidence="1 2">DAOM 194757</strain>
    </source>
</reference>
<proteinExistence type="predicted"/>
<sequence length="318" mass="37074">MDNSLPFICGTDIYHCIKKEIYSSLTNDILNPKDKQSDKLAERFFSSTVLRVLDFLLISEKILKTIKIEMKGNLIRPDNNDGYNIKLSTSKENFPEELSNFLSVFEINNVVKGVSSTMKNILCSLGIKINQEEFSSLIQQLIYSLKKNNNDEILLEGINNNLNISTEEEIEEVDLLESDINQLDDVDILLNKHQQRLLGRLNLSNLNFTNLNQIYDEEIHLDLESESEENFFKKINKIYKRFHKLNPLTIMQIMSDYREKYDYYTQQEKRKIGNKAILNKKNLTVVTELGTMDITTAIRYDRLNSNEQQIRTKGRIAR</sequence>
<evidence type="ECO:0000313" key="1">
    <source>
        <dbReference type="EMBL" id="RIB17835.1"/>
    </source>
</evidence>
<dbReference type="OrthoDB" id="2384401at2759"/>
<dbReference type="EMBL" id="QKWP01000579">
    <property type="protein sequence ID" value="RIB17835.1"/>
    <property type="molecule type" value="Genomic_DNA"/>
</dbReference>
<name>A0A397V5X7_9GLOM</name>
<gene>
    <name evidence="1" type="ORF">C2G38_2186249</name>
</gene>
<comment type="caution">
    <text evidence="1">The sequence shown here is derived from an EMBL/GenBank/DDBJ whole genome shotgun (WGS) entry which is preliminary data.</text>
</comment>
<dbReference type="AlphaFoldDB" id="A0A397V5X7"/>
<keyword evidence="2" id="KW-1185">Reference proteome</keyword>
<evidence type="ECO:0000313" key="2">
    <source>
        <dbReference type="Proteomes" id="UP000266673"/>
    </source>
</evidence>
<dbReference type="Proteomes" id="UP000266673">
    <property type="component" value="Unassembled WGS sequence"/>
</dbReference>
<accession>A0A397V5X7</accession>
<organism evidence="1 2">
    <name type="scientific">Gigaspora rosea</name>
    <dbReference type="NCBI Taxonomy" id="44941"/>
    <lineage>
        <taxon>Eukaryota</taxon>
        <taxon>Fungi</taxon>
        <taxon>Fungi incertae sedis</taxon>
        <taxon>Mucoromycota</taxon>
        <taxon>Glomeromycotina</taxon>
        <taxon>Glomeromycetes</taxon>
        <taxon>Diversisporales</taxon>
        <taxon>Gigasporaceae</taxon>
        <taxon>Gigaspora</taxon>
    </lineage>
</organism>
<protein>
    <submittedName>
        <fullName evidence="1">Uncharacterized protein</fullName>
    </submittedName>
</protein>